<dbReference type="CDD" id="cd17636">
    <property type="entry name" value="PtmA"/>
    <property type="match status" value="1"/>
</dbReference>
<protein>
    <submittedName>
        <fullName evidence="3">Acyl-CoA synthetase</fullName>
    </submittedName>
</protein>
<dbReference type="KEGG" id="nre:BES08_27000"/>
<dbReference type="EMBL" id="CP017077">
    <property type="protein sequence ID" value="AOR80966.1"/>
    <property type="molecule type" value="Genomic_DNA"/>
</dbReference>
<dbReference type="InterPro" id="IPR050237">
    <property type="entry name" value="ATP-dep_AMP-bd_enzyme"/>
</dbReference>
<dbReference type="InterPro" id="IPR025110">
    <property type="entry name" value="AMP-bd_C"/>
</dbReference>
<dbReference type="PANTHER" id="PTHR43767">
    <property type="entry name" value="LONG-CHAIN-FATTY-ACID--COA LIGASE"/>
    <property type="match status" value="1"/>
</dbReference>
<name>A0A1D8AFS7_9SPHN</name>
<dbReference type="SUPFAM" id="SSF56801">
    <property type="entry name" value="Acetyl-CoA synthetase-like"/>
    <property type="match status" value="1"/>
</dbReference>
<feature type="domain" description="AMP-binding enzyme C-terminal" evidence="2">
    <location>
        <begin position="420"/>
        <end position="494"/>
    </location>
</feature>
<dbReference type="InterPro" id="IPR045851">
    <property type="entry name" value="AMP-bd_C_sf"/>
</dbReference>
<dbReference type="Pfam" id="PF00501">
    <property type="entry name" value="AMP-binding"/>
    <property type="match status" value="1"/>
</dbReference>
<dbReference type="Gene3D" id="3.30.300.30">
    <property type="match status" value="1"/>
</dbReference>
<dbReference type="GO" id="GO:0016878">
    <property type="term" value="F:acid-thiol ligase activity"/>
    <property type="evidence" value="ECO:0007669"/>
    <property type="project" value="UniProtKB-ARBA"/>
</dbReference>
<dbReference type="InterPro" id="IPR042099">
    <property type="entry name" value="ANL_N_sf"/>
</dbReference>
<dbReference type="OrthoDB" id="7056261at2"/>
<dbReference type="AlphaFoldDB" id="A0A1D8AFS7"/>
<proteinExistence type="predicted"/>
<dbReference type="PANTHER" id="PTHR43767:SF1">
    <property type="entry name" value="NONRIBOSOMAL PEPTIDE SYNTHASE PES1 (EUROFUNG)-RELATED"/>
    <property type="match status" value="1"/>
</dbReference>
<gene>
    <name evidence="3" type="ORF">BES08_27000</name>
</gene>
<dbReference type="Proteomes" id="UP000094626">
    <property type="component" value="Plasmid pSA2"/>
</dbReference>
<dbReference type="Gene3D" id="3.40.50.12780">
    <property type="entry name" value="N-terminal domain of ligase-like"/>
    <property type="match status" value="1"/>
</dbReference>
<accession>A0A1D8AFS7</accession>
<keyword evidence="3" id="KW-0614">Plasmid</keyword>
<dbReference type="Pfam" id="PF13193">
    <property type="entry name" value="AMP-binding_C"/>
    <property type="match status" value="1"/>
</dbReference>
<reference evidence="4" key="1">
    <citation type="journal article" date="2017" name="J. Biotechnol.">
        <title>Complete genome sequence of Novosphingobium resinovorum SA1, a versatile xenobiotic-degrading bacterium capable of utilizing sulfanilic acid.</title>
        <authorList>
            <person name="Hegedus B."/>
            <person name="Kos P.B."/>
            <person name="Balint B."/>
            <person name="Maroti G."/>
            <person name="Gan H.M."/>
            <person name="Perei K."/>
            <person name="Rakhely G."/>
        </authorList>
    </citation>
    <scope>NUCLEOTIDE SEQUENCE [LARGE SCALE GENOMIC DNA]</scope>
    <source>
        <strain evidence="4">SA1</strain>
    </source>
</reference>
<sequence length="514" mass="56118">MRIDQFPAIRQFNFADTLREHSRSRPNMIASVDGPERLTYRQLDCRVNKVADGLRKRGVGPGDRIMWVGQNSARVMELLLACAKIGAQLCPANWRVSPPEFADLVHRFDPKIVFWQDIEVGDIYHVNKETWKTHDRQWVQHDGTGADCYEALIESGEDHDPETFVDADTPLLAIYTAAFDGAAKAAQLSHNAILLQALLSARGQAIDETSSYLMSGPMFHVGVLMGGFAAFVAGGRCVYVRRVDAAELLDLVEREHVSHAYLPGPVVDQMMKLDAAGKRDLSSLFPSRDLKDWAPPLAIPEHAPMRHHMGQYGQTELMGSVVLAWLGGSGAGRPGPFLQIRLLDEAGREVPDGETGEIAARGPLVMNGYYGADAVNQARSADGWYRTNDLGRRNPDGSLSFVGPKATMIKSGLENIYPAEVEACIRALPEVSDVCVIGVPDERWAQSVKAVVVLNDTAALDEHAVIEHCRHAIASYKKPKIVAFAPALPRLPNGFVDRAAVDAGWGGGGYPKVG</sequence>
<keyword evidence="4" id="KW-1185">Reference proteome</keyword>
<evidence type="ECO:0000259" key="2">
    <source>
        <dbReference type="Pfam" id="PF13193"/>
    </source>
</evidence>
<organism evidence="3 4">
    <name type="scientific">Novosphingobium resinovorum</name>
    <dbReference type="NCBI Taxonomy" id="158500"/>
    <lineage>
        <taxon>Bacteria</taxon>
        <taxon>Pseudomonadati</taxon>
        <taxon>Pseudomonadota</taxon>
        <taxon>Alphaproteobacteria</taxon>
        <taxon>Sphingomonadales</taxon>
        <taxon>Sphingomonadaceae</taxon>
        <taxon>Novosphingobium</taxon>
    </lineage>
</organism>
<evidence type="ECO:0000259" key="1">
    <source>
        <dbReference type="Pfam" id="PF00501"/>
    </source>
</evidence>
<geneLocation type="plasmid" evidence="3 4">
    <name>pSA2</name>
</geneLocation>
<evidence type="ECO:0000313" key="4">
    <source>
        <dbReference type="Proteomes" id="UP000094626"/>
    </source>
</evidence>
<evidence type="ECO:0000313" key="3">
    <source>
        <dbReference type="EMBL" id="AOR80966.1"/>
    </source>
</evidence>
<feature type="domain" description="AMP-dependent synthetase/ligase" evidence="1">
    <location>
        <begin position="19"/>
        <end position="370"/>
    </location>
</feature>
<dbReference type="InterPro" id="IPR000873">
    <property type="entry name" value="AMP-dep_synth/lig_dom"/>
</dbReference>